<keyword evidence="1" id="KW-0175">Coiled coil</keyword>
<gene>
    <name evidence="3" type="ORF">LVY72_18410</name>
</gene>
<evidence type="ECO:0000313" key="4">
    <source>
        <dbReference type="Proteomes" id="UP001165368"/>
    </source>
</evidence>
<feature type="transmembrane region" description="Helical" evidence="2">
    <location>
        <begin position="400"/>
        <end position="418"/>
    </location>
</feature>
<organism evidence="3 4">
    <name type="scientific">Arthrobacter hankyongi</name>
    <dbReference type="NCBI Taxonomy" id="2904801"/>
    <lineage>
        <taxon>Bacteria</taxon>
        <taxon>Bacillati</taxon>
        <taxon>Actinomycetota</taxon>
        <taxon>Actinomycetes</taxon>
        <taxon>Micrococcales</taxon>
        <taxon>Micrococcaceae</taxon>
        <taxon>Arthrobacter</taxon>
    </lineage>
</organism>
<feature type="transmembrane region" description="Helical" evidence="2">
    <location>
        <begin position="424"/>
        <end position="442"/>
    </location>
</feature>
<keyword evidence="4" id="KW-1185">Reference proteome</keyword>
<protein>
    <recommendedName>
        <fullName evidence="5">Integral membrane protein</fullName>
    </recommendedName>
</protein>
<comment type="caution">
    <text evidence="3">The sequence shown here is derived from an EMBL/GenBank/DDBJ whole genome shotgun (WGS) entry which is preliminary data.</text>
</comment>
<evidence type="ECO:0000256" key="2">
    <source>
        <dbReference type="SAM" id="Phobius"/>
    </source>
</evidence>
<keyword evidence="2" id="KW-1133">Transmembrane helix</keyword>
<evidence type="ECO:0000313" key="3">
    <source>
        <dbReference type="EMBL" id="MCG2623871.1"/>
    </source>
</evidence>
<evidence type="ECO:0008006" key="5">
    <source>
        <dbReference type="Google" id="ProtNLM"/>
    </source>
</evidence>
<dbReference type="EMBL" id="JAKLTQ010000017">
    <property type="protein sequence ID" value="MCG2623871.1"/>
    <property type="molecule type" value="Genomic_DNA"/>
</dbReference>
<dbReference type="Proteomes" id="UP001165368">
    <property type="component" value="Unassembled WGS sequence"/>
</dbReference>
<feature type="transmembrane region" description="Helical" evidence="2">
    <location>
        <begin position="340"/>
        <end position="359"/>
    </location>
</feature>
<feature type="transmembrane region" description="Helical" evidence="2">
    <location>
        <begin position="56"/>
        <end position="79"/>
    </location>
</feature>
<dbReference type="RefSeq" id="WP_237824417.1">
    <property type="nucleotide sequence ID" value="NZ_JAKLTQ010000017.1"/>
</dbReference>
<proteinExistence type="predicted"/>
<name>A0ABS9LB92_9MICC</name>
<feature type="coiled-coil region" evidence="1">
    <location>
        <begin position="15"/>
        <end position="42"/>
    </location>
</feature>
<feature type="transmembrane region" description="Helical" evidence="2">
    <location>
        <begin position="259"/>
        <end position="279"/>
    </location>
</feature>
<keyword evidence="2" id="KW-0472">Membrane</keyword>
<sequence length="466" mass="49434">MDNANQPFDVDQPLGATERAELEALRRENAELRGRQMEAAGRAPQGGRPGRRAWRWTASVILLVLTAVLALASVTANYLRSELLDTDHYVATVAPLAKNPTIQAEITDQVTRQITSRVNIEGITRQALTAITQSTPRVAPLVTGLAPVIADQATSLIHDTVSRLVMTDQFNDLWIQANRRAHQAMVAVATGETSGAVSVNPSGAVQISTAAIIDRVKQALVQRGVGFAAQIPSTDAQITIFQSPDLIRVQRAVGALEKLAAVLPWLTLACAAGAVFAAPPGSRRRALMFAGLSLSIAMILLALGLLIARSYYLGQIPPDAVSPGAAQTLIDALLVPLRTALRMVFVLGLVVALAAFLSGPSSAARMVRRGFTRGADYVTGKVSPGPARPWQRWLARYRRILEGVIVGIAALLLVFWQYPSAAVVISIAASAVVLLVVVELLARPGVVERQLTSEGIPVEPGPGAGP</sequence>
<feature type="transmembrane region" description="Helical" evidence="2">
    <location>
        <begin position="286"/>
        <end position="308"/>
    </location>
</feature>
<evidence type="ECO:0000256" key="1">
    <source>
        <dbReference type="SAM" id="Coils"/>
    </source>
</evidence>
<reference evidence="3" key="1">
    <citation type="submission" date="2022-01" db="EMBL/GenBank/DDBJ databases">
        <authorList>
            <person name="Jo J.-H."/>
            <person name="Im W.-T."/>
        </authorList>
    </citation>
    <scope>NUCLEOTIDE SEQUENCE</scope>
    <source>
        <strain evidence="3">I2-34</strain>
    </source>
</reference>
<accession>A0ABS9LB92</accession>
<keyword evidence="2" id="KW-0812">Transmembrane</keyword>